<evidence type="ECO:0000313" key="2">
    <source>
        <dbReference type="Proteomes" id="UP000313066"/>
    </source>
</evidence>
<comment type="caution">
    <text evidence="1">The sequence shown here is derived from an EMBL/GenBank/DDBJ whole genome shotgun (WGS) entry which is preliminary data.</text>
</comment>
<reference evidence="1 2" key="1">
    <citation type="submission" date="2019-10" db="EMBL/GenBank/DDBJ databases">
        <title>Nonomuraea sp. nov., isolated from Phyllanthus amarus.</title>
        <authorList>
            <person name="Klykleung N."/>
            <person name="Tanasupawat S."/>
        </authorList>
    </citation>
    <scope>NUCLEOTIDE SEQUENCE [LARGE SCALE GENOMIC DNA]</scope>
    <source>
        <strain evidence="1 2">CR1-09</strain>
    </source>
</reference>
<dbReference type="Proteomes" id="UP000313066">
    <property type="component" value="Unassembled WGS sequence"/>
</dbReference>
<protein>
    <submittedName>
        <fullName evidence="1">Uncharacterized protein</fullName>
    </submittedName>
</protein>
<gene>
    <name evidence="1" type="ORF">FH610_020150</name>
</gene>
<evidence type="ECO:0000313" key="1">
    <source>
        <dbReference type="EMBL" id="KAB8183416.1"/>
    </source>
</evidence>
<dbReference type="AlphaFoldDB" id="A0A5N6BSF6"/>
<proteinExistence type="predicted"/>
<organism evidence="1 2">
    <name type="scientific">Microbispora catharanthi</name>
    <dbReference type="NCBI Taxonomy" id="1712871"/>
    <lineage>
        <taxon>Bacteria</taxon>
        <taxon>Bacillati</taxon>
        <taxon>Actinomycetota</taxon>
        <taxon>Actinomycetes</taxon>
        <taxon>Streptosporangiales</taxon>
        <taxon>Streptosporangiaceae</taxon>
        <taxon>Microbispora</taxon>
    </lineage>
</organism>
<dbReference type="RefSeq" id="WP_139576071.1">
    <property type="nucleotide sequence ID" value="NZ_VDMA02000010.1"/>
</dbReference>
<name>A0A5N6BSF6_9ACTN</name>
<accession>A0A5N6BSF6</accession>
<keyword evidence="2" id="KW-1185">Reference proteome</keyword>
<dbReference type="EMBL" id="VDMA02000010">
    <property type="protein sequence ID" value="KAB8183416.1"/>
    <property type="molecule type" value="Genomic_DNA"/>
</dbReference>
<sequence>MEHLWTWDRHLPLRWLLVDGYTGDTDVAVGVCADVDGMFVAPEPLPEPERYTLLGCDPAGPPRAGMFAEADVTVELR</sequence>